<name>A0ACB7W7E2_DIOAL</name>
<accession>A0ACB7W7E2</accession>
<organism evidence="1 2">
    <name type="scientific">Dioscorea alata</name>
    <name type="common">Purple yam</name>
    <dbReference type="NCBI Taxonomy" id="55571"/>
    <lineage>
        <taxon>Eukaryota</taxon>
        <taxon>Viridiplantae</taxon>
        <taxon>Streptophyta</taxon>
        <taxon>Embryophyta</taxon>
        <taxon>Tracheophyta</taxon>
        <taxon>Spermatophyta</taxon>
        <taxon>Magnoliopsida</taxon>
        <taxon>Liliopsida</taxon>
        <taxon>Dioscoreales</taxon>
        <taxon>Dioscoreaceae</taxon>
        <taxon>Dioscorea</taxon>
    </lineage>
</organism>
<dbReference type="EC" id="3.5.1.108" evidence="1"/>
<dbReference type="EMBL" id="CM037015">
    <property type="protein sequence ID" value="KAH7683475.1"/>
    <property type="molecule type" value="Genomic_DNA"/>
</dbReference>
<proteinExistence type="predicted"/>
<comment type="caution">
    <text evidence="1">The sequence shown here is derived from an EMBL/GenBank/DDBJ whole genome shotgun (WGS) entry which is preliminary data.</text>
</comment>
<dbReference type="Proteomes" id="UP000827976">
    <property type="component" value="Chromosome 5"/>
</dbReference>
<sequence length="320" mass="34341">MFHRALSGGSQALRSRFSSISWKPTGKPQQTLASEIVHAGVALHSGETVTAKLLPEAAGQGRYFVVGGVGGQVTTIAAAIGNAEDSPLCTTLSRAGARVRTVEHLLSALEACGVDNCRIEISGGDEVPVLDGSANDWVEAIQQVGLCVAEASAGNYMDKLAPFLNEPIYVSRNDSFIFGFPSPEIRITYGIDFSKVPSIGCQWFSSLINASVYLKEIAPARTFCVYEEVEKMRSAGLIQGGSAENAIVCSTTRGWLNPPLRYHDEPCRHKVLDLVGDFSLLAQNGNQGLLNAHIIAYKAGHSLHSEFIRCISRSLCSVEK</sequence>
<evidence type="ECO:0000313" key="1">
    <source>
        <dbReference type="EMBL" id="KAH7683475.1"/>
    </source>
</evidence>
<evidence type="ECO:0000313" key="2">
    <source>
        <dbReference type="Proteomes" id="UP000827976"/>
    </source>
</evidence>
<keyword evidence="2" id="KW-1185">Reference proteome</keyword>
<keyword evidence="1" id="KW-0378">Hydrolase</keyword>
<protein>
    <submittedName>
        <fullName evidence="1">UDP-3-O-[3-hydroxymyristoyl] N-acetylglucosamine deacetylase protein</fullName>
        <ecNumber evidence="1">3.5.1.108</ecNumber>
    </submittedName>
</protein>
<reference evidence="2" key="1">
    <citation type="journal article" date="2022" name="Nat. Commun.">
        <title>Chromosome evolution and the genetic basis of agronomically important traits in greater yam.</title>
        <authorList>
            <person name="Bredeson J.V."/>
            <person name="Lyons J.B."/>
            <person name="Oniyinde I.O."/>
            <person name="Okereke N.R."/>
            <person name="Kolade O."/>
            <person name="Nnabue I."/>
            <person name="Nwadili C.O."/>
            <person name="Hribova E."/>
            <person name="Parker M."/>
            <person name="Nwogha J."/>
            <person name="Shu S."/>
            <person name="Carlson J."/>
            <person name="Kariba R."/>
            <person name="Muthemba S."/>
            <person name="Knop K."/>
            <person name="Barton G.J."/>
            <person name="Sherwood A.V."/>
            <person name="Lopez-Montes A."/>
            <person name="Asiedu R."/>
            <person name="Jamnadass R."/>
            <person name="Muchugi A."/>
            <person name="Goodstein D."/>
            <person name="Egesi C.N."/>
            <person name="Featherston J."/>
            <person name="Asfaw A."/>
            <person name="Simpson G.G."/>
            <person name="Dolezel J."/>
            <person name="Hendre P.S."/>
            <person name="Van Deynze A."/>
            <person name="Kumar P.L."/>
            <person name="Obidiegwu J.E."/>
            <person name="Bhattacharjee R."/>
            <person name="Rokhsar D.S."/>
        </authorList>
    </citation>
    <scope>NUCLEOTIDE SEQUENCE [LARGE SCALE GENOMIC DNA]</scope>
    <source>
        <strain evidence="2">cv. TDa95/00328</strain>
    </source>
</reference>
<gene>
    <name evidence="1" type="ORF">IHE45_05G186100</name>
</gene>